<gene>
    <name evidence="1" type="ORF">BBP83_04495</name>
</gene>
<name>A0A1C3CXU8_9GAMM</name>
<sequence>MKFEGHLTANLPAIDFVHTANFYQFLGFDLVYHSSEWMILKLGEMVLEFFHHPHLLPQDSWHSACIRVNNIQEYFHYWNALDWSLFPQAKLTEIQHLPELQQFCIIDINGSLLRCLQLQA</sequence>
<protein>
    <submittedName>
        <fullName evidence="1">Bleomycin resistance protein</fullName>
    </submittedName>
</protein>
<evidence type="ECO:0000313" key="2">
    <source>
        <dbReference type="Proteomes" id="UP000186553"/>
    </source>
</evidence>
<dbReference type="Gene3D" id="3.10.180.10">
    <property type="entry name" value="2,3-Dihydroxybiphenyl 1,2-Dioxygenase, domain 1"/>
    <property type="match status" value="1"/>
</dbReference>
<comment type="caution">
    <text evidence="1">The sequence shown here is derived from an EMBL/GenBank/DDBJ whole genome shotgun (WGS) entry which is preliminary data.</text>
</comment>
<dbReference type="SUPFAM" id="SSF54593">
    <property type="entry name" value="Glyoxalase/Bleomycin resistance protein/Dihydroxybiphenyl dioxygenase"/>
    <property type="match status" value="1"/>
</dbReference>
<dbReference type="STRING" id="1891224.BBP83_04495"/>
<dbReference type="InterPro" id="IPR029068">
    <property type="entry name" value="Glyas_Bleomycin-R_OHBP_Dase"/>
</dbReference>
<dbReference type="Proteomes" id="UP000186553">
    <property type="component" value="Unassembled WGS sequence"/>
</dbReference>
<dbReference type="EMBL" id="MBDL01000008">
    <property type="protein sequence ID" value="ODA13645.1"/>
    <property type="molecule type" value="Genomic_DNA"/>
</dbReference>
<dbReference type="RefSeq" id="WP_068886406.1">
    <property type="nucleotide sequence ID" value="NZ_CBCRUU010000001.1"/>
</dbReference>
<proteinExistence type="predicted"/>
<evidence type="ECO:0000313" key="1">
    <source>
        <dbReference type="EMBL" id="ODA13645.1"/>
    </source>
</evidence>
<dbReference type="OrthoDB" id="6624781at2"/>
<dbReference type="AlphaFoldDB" id="A0A1C3CXU8"/>
<accession>A0A1C3CXU8</accession>
<reference evidence="1 2" key="1">
    <citation type="submission" date="2016-07" db="EMBL/GenBank/DDBJ databases">
        <title>Acinetobacter sp. ANC 4603.</title>
        <authorList>
            <person name="Radolfova-Krizova L."/>
            <person name="Nemec A."/>
        </authorList>
    </citation>
    <scope>NUCLEOTIDE SEQUENCE [LARGE SCALE GENOMIC DNA]</scope>
    <source>
        <strain evidence="1 2">ANC 4603</strain>
    </source>
</reference>
<keyword evidence="2" id="KW-1185">Reference proteome</keyword>
<organism evidence="1 2">
    <name type="scientific">Acinetobacter celticus</name>
    <dbReference type="NCBI Taxonomy" id="1891224"/>
    <lineage>
        <taxon>Bacteria</taxon>
        <taxon>Pseudomonadati</taxon>
        <taxon>Pseudomonadota</taxon>
        <taxon>Gammaproteobacteria</taxon>
        <taxon>Moraxellales</taxon>
        <taxon>Moraxellaceae</taxon>
        <taxon>Acinetobacter</taxon>
    </lineage>
</organism>